<protein>
    <submittedName>
        <fullName evidence="2">Uncharacterized protein</fullName>
    </submittedName>
</protein>
<name>A0AA89B9F2_9ASTE</name>
<reference evidence="2" key="1">
    <citation type="submission" date="2022-12" db="EMBL/GenBank/DDBJ databases">
        <title>Draft genome assemblies for two species of Escallonia (Escalloniales).</title>
        <authorList>
            <person name="Chanderbali A."/>
            <person name="Dervinis C."/>
            <person name="Anghel I."/>
            <person name="Soltis D."/>
            <person name="Soltis P."/>
            <person name="Zapata F."/>
        </authorList>
    </citation>
    <scope>NUCLEOTIDE SEQUENCE</scope>
    <source>
        <strain evidence="2">UCBG64.0493</strain>
        <tissue evidence="2">Leaf</tissue>
    </source>
</reference>
<proteinExistence type="predicted"/>
<evidence type="ECO:0000313" key="2">
    <source>
        <dbReference type="EMBL" id="KAK3034934.1"/>
    </source>
</evidence>
<accession>A0AA89B9F2</accession>
<keyword evidence="3" id="KW-1185">Reference proteome</keyword>
<gene>
    <name evidence="2" type="ORF">RJ639_032334</name>
</gene>
<evidence type="ECO:0000256" key="1">
    <source>
        <dbReference type="SAM" id="MobiDB-lite"/>
    </source>
</evidence>
<evidence type="ECO:0000313" key="3">
    <source>
        <dbReference type="Proteomes" id="UP001188597"/>
    </source>
</evidence>
<sequence length="410" mass="44400">MAVTSADGRFWLPADFLTDCDMGTNKENFNGNGLPSEFSYGFGPFSSSSPVESFFGSAGSESDEDDLLAGLARQLALSTLCAPQKLEKTWGFSCSPQSTLSTAGSWSNRSAVSSNGSPNGPSQFPSPPTTPLGGMDDAWDLIYAAAGQVARMKLNSEGLSKSRGRVNPPPSLSQYGRSPNFGVSTNQCLPHTFQKQECSIWGNEGRFPHQLGLQNRDLSGGRQLGLALSAWPPLQVHQLQDQAQLRSGSGVRTGFNGGSGGVKRECAGTGVFLPRRYDNPTESRKKQEAACSPTLLPARVVQSLNRNLDMSHMTAPARPQAQPARPHYNGTFIPDYGIFTLLLYTPSSTFQFLASQSPCVCHCSLLDLICTDLVMARRNALLAQQQRRRVSPVVEGAMSHEIRLPQEWTY</sequence>
<organism evidence="2 3">
    <name type="scientific">Escallonia herrerae</name>
    <dbReference type="NCBI Taxonomy" id="1293975"/>
    <lineage>
        <taxon>Eukaryota</taxon>
        <taxon>Viridiplantae</taxon>
        <taxon>Streptophyta</taxon>
        <taxon>Embryophyta</taxon>
        <taxon>Tracheophyta</taxon>
        <taxon>Spermatophyta</taxon>
        <taxon>Magnoliopsida</taxon>
        <taxon>eudicotyledons</taxon>
        <taxon>Gunneridae</taxon>
        <taxon>Pentapetalae</taxon>
        <taxon>asterids</taxon>
        <taxon>campanulids</taxon>
        <taxon>Escalloniales</taxon>
        <taxon>Escalloniaceae</taxon>
        <taxon>Escallonia</taxon>
    </lineage>
</organism>
<dbReference type="AlphaFoldDB" id="A0AA89B9F2"/>
<dbReference type="PANTHER" id="PTHR33356:SF17">
    <property type="entry name" value="TPX2 CENTRAL DOMAIN-CONTAINING PROTEIN"/>
    <property type="match status" value="1"/>
</dbReference>
<feature type="compositionally biased region" description="Polar residues" evidence="1">
    <location>
        <begin position="93"/>
        <end position="123"/>
    </location>
</feature>
<dbReference type="Proteomes" id="UP001188597">
    <property type="component" value="Unassembled WGS sequence"/>
</dbReference>
<dbReference type="EMBL" id="JAVXUP010000187">
    <property type="protein sequence ID" value="KAK3034934.1"/>
    <property type="molecule type" value="Genomic_DNA"/>
</dbReference>
<dbReference type="PANTHER" id="PTHR33356">
    <property type="entry name" value="TIP41-LIKE PROTEIN"/>
    <property type="match status" value="1"/>
</dbReference>
<comment type="caution">
    <text evidence="2">The sequence shown here is derived from an EMBL/GenBank/DDBJ whole genome shotgun (WGS) entry which is preliminary data.</text>
</comment>
<feature type="region of interest" description="Disordered" evidence="1">
    <location>
        <begin position="93"/>
        <end position="131"/>
    </location>
</feature>